<dbReference type="EMBL" id="OIVN01002564">
    <property type="protein sequence ID" value="SPD04724.1"/>
    <property type="molecule type" value="Genomic_DNA"/>
</dbReference>
<protein>
    <recommendedName>
        <fullName evidence="2">Disease resistance protein At4g27190-like leucine-rich repeats domain-containing protein</fullName>
    </recommendedName>
</protein>
<reference evidence="3" key="1">
    <citation type="submission" date="2018-02" db="EMBL/GenBank/DDBJ databases">
        <authorList>
            <person name="Cohen D.B."/>
            <person name="Kent A.D."/>
        </authorList>
    </citation>
    <scope>NUCLEOTIDE SEQUENCE</scope>
</reference>
<gene>
    <name evidence="3" type="ORF">FSB_LOCUS32606</name>
</gene>
<dbReference type="Gene3D" id="3.80.10.10">
    <property type="entry name" value="Ribonuclease Inhibitor"/>
    <property type="match status" value="1"/>
</dbReference>
<accession>A0A2N9GZI2</accession>
<evidence type="ECO:0000256" key="1">
    <source>
        <dbReference type="ARBA" id="ARBA00022821"/>
    </source>
</evidence>
<dbReference type="InterPro" id="IPR032675">
    <property type="entry name" value="LRR_dom_sf"/>
</dbReference>
<dbReference type="AlphaFoldDB" id="A0A2N9GZI2"/>
<dbReference type="PANTHER" id="PTHR33463">
    <property type="entry name" value="NB-ARC DOMAIN-CONTAINING PROTEIN-RELATED"/>
    <property type="match status" value="1"/>
</dbReference>
<name>A0A2N9GZI2_FAGSY</name>
<evidence type="ECO:0000313" key="3">
    <source>
        <dbReference type="EMBL" id="SPD04724.1"/>
    </source>
</evidence>
<dbReference type="SUPFAM" id="SSF52058">
    <property type="entry name" value="L domain-like"/>
    <property type="match status" value="1"/>
</dbReference>
<organism evidence="3">
    <name type="scientific">Fagus sylvatica</name>
    <name type="common">Beechnut</name>
    <dbReference type="NCBI Taxonomy" id="28930"/>
    <lineage>
        <taxon>Eukaryota</taxon>
        <taxon>Viridiplantae</taxon>
        <taxon>Streptophyta</taxon>
        <taxon>Embryophyta</taxon>
        <taxon>Tracheophyta</taxon>
        <taxon>Spermatophyta</taxon>
        <taxon>Magnoliopsida</taxon>
        <taxon>eudicotyledons</taxon>
        <taxon>Gunneridae</taxon>
        <taxon>Pentapetalae</taxon>
        <taxon>rosids</taxon>
        <taxon>fabids</taxon>
        <taxon>Fagales</taxon>
        <taxon>Fagaceae</taxon>
        <taxon>Fagus</taxon>
    </lineage>
</organism>
<dbReference type="PANTHER" id="PTHR33463:SF209">
    <property type="entry name" value="DISEASE RESISTANCE PROTEIN RPS2-LIKE"/>
    <property type="match status" value="1"/>
</dbReference>
<keyword evidence="1" id="KW-0611">Plant defense</keyword>
<feature type="domain" description="Disease resistance protein At4g27190-like leucine-rich repeats" evidence="2">
    <location>
        <begin position="72"/>
        <end position="210"/>
    </location>
</feature>
<dbReference type="Pfam" id="PF23247">
    <property type="entry name" value="LRR_RPS2"/>
    <property type="match status" value="1"/>
</dbReference>
<proteinExistence type="predicted"/>
<evidence type="ECO:0000259" key="2">
    <source>
        <dbReference type="Pfam" id="PF23247"/>
    </source>
</evidence>
<sequence>MSTLPDWFIEAVTEKAEMLIYSDCQDLMEILTVYDKGRLCGLKSLFVEQCHKVQCLIPFGDGIPSNPVFENLQELHIHHMESMKVIWVGQLPPGSFEKLKFLEVQQCSYLENSLLHSNIIQRLQNLEILHVTGNSIKEVFGFEGLQEGHRYLERLKELRLDNLSRLANIWKGPAQLADFKNKTVIVIKCNKLKYLFSPSMSQGLLQLEELW</sequence>
<dbReference type="InterPro" id="IPR050905">
    <property type="entry name" value="Plant_NBS-LRR"/>
</dbReference>
<dbReference type="InterPro" id="IPR057135">
    <property type="entry name" value="At4g27190-like_LRR"/>
</dbReference>